<dbReference type="EMBL" id="HF935209">
    <property type="protein sequence ID" value="CCX04593.1"/>
    <property type="molecule type" value="Genomic_DNA"/>
</dbReference>
<dbReference type="AlphaFoldDB" id="U4KTZ3"/>
<organism evidence="2 3">
    <name type="scientific">Pyronema omphalodes (strain CBS 100304)</name>
    <name type="common">Pyronema confluens</name>
    <dbReference type="NCBI Taxonomy" id="1076935"/>
    <lineage>
        <taxon>Eukaryota</taxon>
        <taxon>Fungi</taxon>
        <taxon>Dikarya</taxon>
        <taxon>Ascomycota</taxon>
        <taxon>Pezizomycotina</taxon>
        <taxon>Pezizomycetes</taxon>
        <taxon>Pezizales</taxon>
        <taxon>Pyronemataceae</taxon>
        <taxon>Pyronema</taxon>
    </lineage>
</organism>
<reference evidence="2 3" key="1">
    <citation type="journal article" date="2013" name="PLoS Genet.">
        <title>The genome and development-dependent transcriptomes of Pyronema confluens: a window into fungal evolution.</title>
        <authorList>
            <person name="Traeger S."/>
            <person name="Altegoer F."/>
            <person name="Freitag M."/>
            <person name="Gabaldon T."/>
            <person name="Kempken F."/>
            <person name="Kumar A."/>
            <person name="Marcet-Houben M."/>
            <person name="Poggeler S."/>
            <person name="Stajich J.E."/>
            <person name="Nowrousian M."/>
        </authorList>
    </citation>
    <scope>NUCLEOTIDE SEQUENCE [LARGE SCALE GENOMIC DNA]</scope>
    <source>
        <strain evidence="3">CBS 100304</strain>
        <tissue evidence="2">Vegetative mycelium</tissue>
    </source>
</reference>
<evidence type="ECO:0000313" key="2">
    <source>
        <dbReference type="EMBL" id="CCX04593.1"/>
    </source>
</evidence>
<protein>
    <submittedName>
        <fullName evidence="2">Uncharacterized protein</fullName>
    </submittedName>
</protein>
<feature type="region of interest" description="Disordered" evidence="1">
    <location>
        <begin position="45"/>
        <end position="64"/>
    </location>
</feature>
<gene>
    <name evidence="2" type="ORF">PCON_02775</name>
</gene>
<evidence type="ECO:0000256" key="1">
    <source>
        <dbReference type="SAM" id="MobiDB-lite"/>
    </source>
</evidence>
<keyword evidence="3" id="KW-1185">Reference proteome</keyword>
<evidence type="ECO:0000313" key="3">
    <source>
        <dbReference type="Proteomes" id="UP000018144"/>
    </source>
</evidence>
<accession>U4KTZ3</accession>
<sequence>MFGVHQMIRLKTPFHSVDIDRAISVCRKFVKQNLTQNIQTAATSKPQELFYHDQGDTPQDSTGL</sequence>
<name>U4KTZ3_PYROM</name>
<dbReference type="Proteomes" id="UP000018144">
    <property type="component" value="Unassembled WGS sequence"/>
</dbReference>
<proteinExistence type="predicted"/>